<dbReference type="Gene3D" id="3.40.50.300">
    <property type="entry name" value="P-loop containing nucleotide triphosphate hydrolases"/>
    <property type="match status" value="1"/>
</dbReference>
<dbReference type="GO" id="GO:0016787">
    <property type="term" value="F:hydrolase activity"/>
    <property type="evidence" value="ECO:0007669"/>
    <property type="project" value="UniProtKB-KW"/>
</dbReference>
<dbReference type="PROSITE" id="PS51716">
    <property type="entry name" value="G_IRG"/>
    <property type="match status" value="1"/>
</dbReference>
<evidence type="ECO:0000313" key="7">
    <source>
        <dbReference type="Proteomes" id="UP000507470"/>
    </source>
</evidence>
<sequence>MEVSVIIEVSAETLDDEIPMDIGLGSIKNEVLKMLQTGGPKAVVEYLQMTTASWKSATVKIAVAGKSKAGKSSFINAIRGVDHTDEAFAKEGRGEKSLDVQEYRHTKNKRIIYCDLPGYGNISMTRKTFLEKVQLLEYDIFLIFVYPVPSEDDAWLVAQLMEADRGFCFVRAKIDQDMKNAPKMGKTEKDVLVEIREKVSSAVKVMPAIEDVELFLISKKNLSIGEMDELIAFIEMKIPKLKFEAVLLTLTAFSNQVIEKKYQFFKDRISSLSLAIALDGDIKYHGYFLAYSEIMMYFEAFELNAIFDPEIPNLTHPFSESCIYKLLDSLREKVPGVFKQIVPIYNWVATYRVCKRFFTQLLDELKMDYCKMMKFFKKQRENIGISPDGDICPSDCPCVKIKQITF</sequence>
<dbReference type="InterPro" id="IPR027417">
    <property type="entry name" value="P-loop_NTPase"/>
</dbReference>
<keyword evidence="3" id="KW-0378">Hydrolase</keyword>
<feature type="domain" description="IRG-type G" evidence="5">
    <location>
        <begin position="57"/>
        <end position="237"/>
    </location>
</feature>
<protein>
    <recommendedName>
        <fullName evidence="5">IRG-type G domain-containing protein</fullName>
    </recommendedName>
</protein>
<evidence type="ECO:0000259" key="5">
    <source>
        <dbReference type="PROSITE" id="PS51716"/>
    </source>
</evidence>
<comment type="similarity">
    <text evidence="1">Belongs to the TRAFAC class dynamin-like GTPase superfamily. IRG family.</text>
</comment>
<keyword evidence="2" id="KW-0547">Nucleotide-binding</keyword>
<evidence type="ECO:0000256" key="1">
    <source>
        <dbReference type="ARBA" id="ARBA00005429"/>
    </source>
</evidence>
<dbReference type="GO" id="GO:0005525">
    <property type="term" value="F:GTP binding"/>
    <property type="evidence" value="ECO:0007669"/>
    <property type="project" value="UniProtKB-KW"/>
</dbReference>
<dbReference type="AlphaFoldDB" id="A0A6J8B6Y3"/>
<dbReference type="InterPro" id="IPR051515">
    <property type="entry name" value="IRG"/>
</dbReference>
<dbReference type="GO" id="GO:0016020">
    <property type="term" value="C:membrane"/>
    <property type="evidence" value="ECO:0007669"/>
    <property type="project" value="InterPro"/>
</dbReference>
<dbReference type="PANTHER" id="PTHR32341:SF10">
    <property type="entry name" value="INTERFERON-INDUCIBLE GTPASE 5"/>
    <property type="match status" value="1"/>
</dbReference>
<evidence type="ECO:0000313" key="6">
    <source>
        <dbReference type="EMBL" id="CAC5379211.1"/>
    </source>
</evidence>
<dbReference type="Proteomes" id="UP000507470">
    <property type="component" value="Unassembled WGS sequence"/>
</dbReference>
<evidence type="ECO:0000256" key="4">
    <source>
        <dbReference type="ARBA" id="ARBA00023134"/>
    </source>
</evidence>
<dbReference type="EMBL" id="CACVKT020002653">
    <property type="protein sequence ID" value="CAC5379211.1"/>
    <property type="molecule type" value="Genomic_DNA"/>
</dbReference>
<dbReference type="InterPro" id="IPR007743">
    <property type="entry name" value="Immunity-related_GTPase-like"/>
</dbReference>
<accession>A0A6J8B6Y3</accession>
<evidence type="ECO:0000256" key="3">
    <source>
        <dbReference type="ARBA" id="ARBA00022801"/>
    </source>
</evidence>
<proteinExistence type="inferred from homology"/>
<reference evidence="6 7" key="1">
    <citation type="submission" date="2020-06" db="EMBL/GenBank/DDBJ databases">
        <authorList>
            <person name="Li R."/>
            <person name="Bekaert M."/>
        </authorList>
    </citation>
    <scope>NUCLEOTIDE SEQUENCE [LARGE SCALE GENOMIC DNA]</scope>
    <source>
        <strain evidence="7">wild</strain>
    </source>
</reference>
<dbReference type="OrthoDB" id="422720at2759"/>
<keyword evidence="4" id="KW-0342">GTP-binding</keyword>
<dbReference type="PANTHER" id="PTHR32341">
    <property type="entry name" value="INTERFERON-INDUCIBLE GTPASE"/>
    <property type="match status" value="1"/>
</dbReference>
<gene>
    <name evidence="6" type="ORF">MCOR_15301</name>
</gene>
<dbReference type="InterPro" id="IPR030385">
    <property type="entry name" value="G_IRG_dom"/>
</dbReference>
<keyword evidence="7" id="KW-1185">Reference proteome</keyword>
<evidence type="ECO:0000256" key="2">
    <source>
        <dbReference type="ARBA" id="ARBA00022741"/>
    </source>
</evidence>
<name>A0A6J8B6Y3_MYTCO</name>
<dbReference type="SUPFAM" id="SSF52540">
    <property type="entry name" value="P-loop containing nucleoside triphosphate hydrolases"/>
    <property type="match status" value="1"/>
</dbReference>
<dbReference type="Pfam" id="PF05049">
    <property type="entry name" value="IIGP"/>
    <property type="match status" value="1"/>
</dbReference>
<organism evidence="6 7">
    <name type="scientific">Mytilus coruscus</name>
    <name type="common">Sea mussel</name>
    <dbReference type="NCBI Taxonomy" id="42192"/>
    <lineage>
        <taxon>Eukaryota</taxon>
        <taxon>Metazoa</taxon>
        <taxon>Spiralia</taxon>
        <taxon>Lophotrochozoa</taxon>
        <taxon>Mollusca</taxon>
        <taxon>Bivalvia</taxon>
        <taxon>Autobranchia</taxon>
        <taxon>Pteriomorphia</taxon>
        <taxon>Mytilida</taxon>
        <taxon>Mytiloidea</taxon>
        <taxon>Mytilidae</taxon>
        <taxon>Mytilinae</taxon>
        <taxon>Mytilus</taxon>
    </lineage>
</organism>